<dbReference type="GO" id="GO:0003700">
    <property type="term" value="F:DNA-binding transcription factor activity"/>
    <property type="evidence" value="ECO:0007669"/>
    <property type="project" value="InterPro"/>
</dbReference>
<dbReference type="SMR" id="A9WM33"/>
<dbReference type="AlphaFoldDB" id="A9WM33"/>
<dbReference type="KEGG" id="rsa:RSal33209_0265"/>
<evidence type="ECO:0000256" key="1">
    <source>
        <dbReference type="ARBA" id="ARBA00006479"/>
    </source>
</evidence>
<feature type="region of interest" description="Disordered" evidence="2">
    <location>
        <begin position="44"/>
        <end position="66"/>
    </location>
</feature>
<dbReference type="GO" id="GO:0004340">
    <property type="term" value="F:glucokinase activity"/>
    <property type="evidence" value="ECO:0007669"/>
    <property type="project" value="UniProtKB-EC"/>
</dbReference>
<sequence>MWPKVCLQAAILEKTFMKAPANFVSAMRSILDFNGKVMHSTYMSADPRSTKSLPRNPGSQSALRQSNQQRIVETLLNAGPLTQAELSRHTGLSTATVSNLVKIMSDGGLVSTAPTTSSGRRATSVRLNSNGAVAVGIDVGRTHVRVAIASLGYRVIAERSIKLPLGHLAVEGVKAAADLLQGLLHDAGLPASAVVGAGVGIPGPIDSRTGTVIQGAILPEWVGINILEMLEDALKVPVYVDNYANLGALAQVTWGVHSAVEDLVFVKIGSGIGAGLILGGSPYYGNIGVTGEIGHATISEQGLICRCGNRGCLETVASTAIMIELLSRGAPAPITTEDIIRLAREKDSATLRVIDDAGQAVGRAIANVANLLNPEVIVVGGSLAELGEVLLEPIRRGLIRHAVPVVGETTHLVMSSMGNRAEALGGAALVFQHQGIGATVSSGIAV</sequence>
<dbReference type="SUPFAM" id="SSF46785">
    <property type="entry name" value="Winged helix' DNA-binding domain"/>
    <property type="match status" value="1"/>
</dbReference>
<dbReference type="Gene3D" id="3.30.420.40">
    <property type="match status" value="2"/>
</dbReference>
<dbReference type="PANTHER" id="PTHR18964">
    <property type="entry name" value="ROK (REPRESSOR, ORF, KINASE) FAMILY"/>
    <property type="match status" value="1"/>
</dbReference>
<dbReference type="eggNOG" id="COG1940">
    <property type="taxonomic scope" value="Bacteria"/>
</dbReference>
<dbReference type="EMBL" id="CP000910">
    <property type="protein sequence ID" value="ABY22021.1"/>
    <property type="molecule type" value="Genomic_DNA"/>
</dbReference>
<dbReference type="HOGENOM" id="CLU_036604_13_3_11"/>
<gene>
    <name evidence="4" type="ordered locus">RSal33209_0265</name>
</gene>
<feature type="compositionally biased region" description="Polar residues" evidence="2">
    <location>
        <begin position="50"/>
        <end position="66"/>
    </location>
</feature>
<dbReference type="Gene3D" id="1.10.10.10">
    <property type="entry name" value="Winged helix-like DNA-binding domain superfamily/Winged helix DNA-binding domain"/>
    <property type="match status" value="1"/>
</dbReference>
<accession>A9WM33</accession>
<evidence type="ECO:0000259" key="3">
    <source>
        <dbReference type="Pfam" id="PF12802"/>
    </source>
</evidence>
<dbReference type="InterPro" id="IPR011991">
    <property type="entry name" value="ArsR-like_HTH"/>
</dbReference>
<dbReference type="InterPro" id="IPR049874">
    <property type="entry name" value="ROK_cs"/>
</dbReference>
<evidence type="ECO:0000313" key="5">
    <source>
        <dbReference type="Proteomes" id="UP000002007"/>
    </source>
</evidence>
<name>A9WM33_RENSM</name>
<keyword evidence="5" id="KW-1185">Reference proteome</keyword>
<dbReference type="eggNOG" id="COG1846">
    <property type="taxonomic scope" value="Bacteria"/>
</dbReference>
<keyword evidence="4" id="KW-0418">Kinase</keyword>
<dbReference type="InterPro" id="IPR000600">
    <property type="entry name" value="ROK"/>
</dbReference>
<proteinExistence type="inferred from homology"/>
<dbReference type="Pfam" id="PF00480">
    <property type="entry name" value="ROK"/>
    <property type="match status" value="1"/>
</dbReference>
<dbReference type="EC" id="2.7.1.2" evidence="4"/>
<dbReference type="STRING" id="288705.RSal33209_0265"/>
<dbReference type="CDD" id="cd00090">
    <property type="entry name" value="HTH_ARSR"/>
    <property type="match status" value="1"/>
</dbReference>
<organism evidence="4 5">
    <name type="scientific">Renibacterium salmoninarum (strain ATCC 33209 / DSM 20767 / JCM 11484 / NBRC 15589 / NCIMB 2235)</name>
    <dbReference type="NCBI Taxonomy" id="288705"/>
    <lineage>
        <taxon>Bacteria</taxon>
        <taxon>Bacillati</taxon>
        <taxon>Actinomycetota</taxon>
        <taxon>Actinomycetes</taxon>
        <taxon>Micrococcales</taxon>
        <taxon>Micrococcaceae</taxon>
        <taxon>Renibacterium</taxon>
    </lineage>
</organism>
<dbReference type="PROSITE" id="PS01125">
    <property type="entry name" value="ROK"/>
    <property type="match status" value="1"/>
</dbReference>
<evidence type="ECO:0000256" key="2">
    <source>
        <dbReference type="SAM" id="MobiDB-lite"/>
    </source>
</evidence>
<protein>
    <submittedName>
        <fullName evidence="4">Glucokinase</fullName>
        <ecNumber evidence="4">2.7.1.2</ecNumber>
    </submittedName>
</protein>
<dbReference type="Proteomes" id="UP000002007">
    <property type="component" value="Chromosome"/>
</dbReference>
<dbReference type="InterPro" id="IPR000835">
    <property type="entry name" value="HTH_MarR-typ"/>
</dbReference>
<dbReference type="InterPro" id="IPR036390">
    <property type="entry name" value="WH_DNA-bd_sf"/>
</dbReference>
<dbReference type="InterPro" id="IPR043129">
    <property type="entry name" value="ATPase_NBD"/>
</dbReference>
<dbReference type="InterPro" id="IPR036388">
    <property type="entry name" value="WH-like_DNA-bd_sf"/>
</dbReference>
<keyword evidence="4" id="KW-0808">Transferase</keyword>
<feature type="domain" description="HTH marR-type" evidence="3">
    <location>
        <begin position="70"/>
        <end position="121"/>
    </location>
</feature>
<comment type="similarity">
    <text evidence="1">Belongs to the ROK (NagC/XylR) family.</text>
</comment>
<dbReference type="SUPFAM" id="SSF53067">
    <property type="entry name" value="Actin-like ATPase domain"/>
    <property type="match status" value="1"/>
</dbReference>
<reference evidence="5" key="1">
    <citation type="journal article" date="2008" name="J. Bacteriol.">
        <title>Genome sequence of the fish pathogen Renibacterium salmoninarum suggests reductive evolution away from an environmental Arthrobacter ancestor.</title>
        <authorList>
            <person name="Wiens G.D."/>
            <person name="Rockey D.D."/>
            <person name="Wu Z."/>
            <person name="Chang J."/>
            <person name="Levy R."/>
            <person name="Crane S."/>
            <person name="Chen D.S."/>
            <person name="Capri G.R."/>
            <person name="Burnett J.R."/>
            <person name="Sudheesh P.S."/>
            <person name="Schipma M.J."/>
            <person name="Burd H."/>
            <person name="Bhattacharyya A."/>
            <person name="Rhodes L.D."/>
            <person name="Kaul R."/>
            <person name="Strom M.S."/>
        </authorList>
    </citation>
    <scope>NUCLEOTIDE SEQUENCE [LARGE SCALE GENOMIC DNA]</scope>
    <source>
        <strain evidence="5">ATCC 33209 / DSM 20767 / JCM 11484 / NBRC 15589 / NCIMB 2235</strain>
    </source>
</reference>
<dbReference type="Pfam" id="PF12802">
    <property type="entry name" value="MarR_2"/>
    <property type="match status" value="1"/>
</dbReference>
<evidence type="ECO:0000313" key="4">
    <source>
        <dbReference type="EMBL" id="ABY22021.1"/>
    </source>
</evidence>
<dbReference type="PANTHER" id="PTHR18964:SF173">
    <property type="entry name" value="GLUCOKINASE"/>
    <property type="match status" value="1"/>
</dbReference>